<keyword evidence="2" id="KW-0378">Hydrolase</keyword>
<dbReference type="InterPro" id="IPR050190">
    <property type="entry name" value="UPF0213_domain"/>
</dbReference>
<sequence length="102" mass="11869">MKNYHVYMLECVDGSIYTGVTGNIERRIAEHSMGLDPFCYTYSRRPVSLIWTATYYDVVEAIECEKKLKRWSHDKKTALASGDWGAIKMLGRKKWKTLCQPE</sequence>
<keyword evidence="2" id="KW-0255">Endonuclease</keyword>
<dbReference type="Pfam" id="PF01541">
    <property type="entry name" value="GIY-YIG"/>
    <property type="match status" value="1"/>
</dbReference>
<dbReference type="Gene3D" id="3.40.1440.10">
    <property type="entry name" value="GIY-YIG endonuclease"/>
    <property type="match status" value="1"/>
</dbReference>
<dbReference type="SUPFAM" id="SSF82771">
    <property type="entry name" value="GIY-YIG endonuclease"/>
    <property type="match status" value="1"/>
</dbReference>
<organism evidence="2">
    <name type="scientific">mine drainage metagenome</name>
    <dbReference type="NCBI Taxonomy" id="410659"/>
    <lineage>
        <taxon>unclassified sequences</taxon>
        <taxon>metagenomes</taxon>
        <taxon>ecological metagenomes</taxon>
    </lineage>
</organism>
<dbReference type="CDD" id="cd10456">
    <property type="entry name" value="GIY-YIG_UPF0213"/>
    <property type="match status" value="1"/>
</dbReference>
<comment type="caution">
    <text evidence="2">The sequence shown here is derived from an EMBL/GenBank/DDBJ whole genome shotgun (WGS) entry which is preliminary data.</text>
</comment>
<accession>E6PDD2</accession>
<name>E6PDD2_9ZZZZ</name>
<evidence type="ECO:0000259" key="1">
    <source>
        <dbReference type="PROSITE" id="PS50164"/>
    </source>
</evidence>
<reference evidence="2" key="1">
    <citation type="submission" date="2009-10" db="EMBL/GenBank/DDBJ databases">
        <title>Diversity of trophic interactions inside an arsenic-rich microbial ecosystem.</title>
        <authorList>
            <person name="Bertin P.N."/>
            <person name="Heinrich-Salmeron A."/>
            <person name="Pelletier E."/>
            <person name="Goulhen-Chollet F."/>
            <person name="Arsene-Ploetze F."/>
            <person name="Gallien S."/>
            <person name="Calteau A."/>
            <person name="Vallenet D."/>
            <person name="Casiot C."/>
            <person name="Chane-Woon-Ming B."/>
            <person name="Giloteaux L."/>
            <person name="Barakat M."/>
            <person name="Bonnefoy V."/>
            <person name="Bruneel O."/>
            <person name="Chandler M."/>
            <person name="Cleiss J."/>
            <person name="Duran R."/>
            <person name="Elbaz-Poulichet F."/>
            <person name="Fonknechten N."/>
            <person name="Lauga B."/>
            <person name="Mornico D."/>
            <person name="Ortet P."/>
            <person name="Schaeffer C."/>
            <person name="Siguier P."/>
            <person name="Alexander Thil Smith A."/>
            <person name="Van Dorsselaer A."/>
            <person name="Weissenbach J."/>
            <person name="Medigue C."/>
            <person name="Le Paslier D."/>
        </authorList>
    </citation>
    <scope>NUCLEOTIDE SEQUENCE</scope>
</reference>
<dbReference type="PROSITE" id="PS50164">
    <property type="entry name" value="GIY_YIG"/>
    <property type="match status" value="1"/>
</dbReference>
<gene>
    <name evidence="2" type="ORF">CARN1_2295</name>
</gene>
<dbReference type="GO" id="GO:0004519">
    <property type="term" value="F:endonuclease activity"/>
    <property type="evidence" value="ECO:0007669"/>
    <property type="project" value="UniProtKB-KW"/>
</dbReference>
<dbReference type="InterPro" id="IPR000305">
    <property type="entry name" value="GIY-YIG_endonuc"/>
</dbReference>
<dbReference type="PANTHER" id="PTHR34477">
    <property type="entry name" value="UPF0213 PROTEIN YHBQ"/>
    <property type="match status" value="1"/>
</dbReference>
<dbReference type="InterPro" id="IPR035901">
    <property type="entry name" value="GIY-YIG_endonuc_sf"/>
</dbReference>
<keyword evidence="2" id="KW-0540">Nuclease</keyword>
<dbReference type="AlphaFoldDB" id="E6PDD2"/>
<proteinExistence type="predicted"/>
<dbReference type="EMBL" id="CABL01000001">
    <property type="protein sequence ID" value="CBH74408.1"/>
    <property type="molecule type" value="Genomic_DNA"/>
</dbReference>
<dbReference type="PANTHER" id="PTHR34477:SF1">
    <property type="entry name" value="UPF0213 PROTEIN YHBQ"/>
    <property type="match status" value="1"/>
</dbReference>
<feature type="domain" description="GIY-YIG" evidence="1">
    <location>
        <begin position="2"/>
        <end position="78"/>
    </location>
</feature>
<protein>
    <submittedName>
        <fullName evidence="2">Predicted endonuclease containing a URI domain</fullName>
    </submittedName>
</protein>
<evidence type="ECO:0000313" key="2">
    <source>
        <dbReference type="EMBL" id="CBH74408.1"/>
    </source>
</evidence>